<dbReference type="GO" id="GO:0006310">
    <property type="term" value="P:DNA recombination"/>
    <property type="evidence" value="ECO:0007669"/>
    <property type="project" value="UniProtKB-KW"/>
</dbReference>
<comment type="caution">
    <text evidence="5">The sequence shown here is derived from an EMBL/GenBank/DDBJ whole genome shotgun (WGS) entry which is preliminary data.</text>
</comment>
<evidence type="ECO:0000256" key="3">
    <source>
        <dbReference type="ARBA" id="ARBA00023172"/>
    </source>
</evidence>
<accession>A0A2W2E6D2</accession>
<evidence type="ECO:0000256" key="2">
    <source>
        <dbReference type="ARBA" id="ARBA00023125"/>
    </source>
</evidence>
<organism evidence="5 6">
    <name type="scientific">Spongiactinospora gelatinilytica</name>
    <dbReference type="NCBI Taxonomy" id="2666298"/>
    <lineage>
        <taxon>Bacteria</taxon>
        <taxon>Bacillati</taxon>
        <taxon>Actinomycetota</taxon>
        <taxon>Actinomycetes</taxon>
        <taxon>Streptosporangiales</taxon>
        <taxon>Streptosporangiaceae</taxon>
        <taxon>Spongiactinospora</taxon>
    </lineage>
</organism>
<dbReference type="SUPFAM" id="SSF56349">
    <property type="entry name" value="DNA breaking-rejoining enzymes"/>
    <property type="match status" value="1"/>
</dbReference>
<dbReference type="InterPro" id="IPR013762">
    <property type="entry name" value="Integrase-like_cat_sf"/>
</dbReference>
<dbReference type="InterPro" id="IPR050090">
    <property type="entry name" value="Tyrosine_recombinase_XerCD"/>
</dbReference>
<name>A0A2W2E6D2_9ACTN</name>
<dbReference type="PANTHER" id="PTHR30349:SF41">
    <property type="entry name" value="INTEGRASE_RECOMBINASE PROTEIN MJ0367-RELATED"/>
    <property type="match status" value="1"/>
</dbReference>
<dbReference type="InterPro" id="IPR002104">
    <property type="entry name" value="Integrase_catalytic"/>
</dbReference>
<evidence type="ECO:0000256" key="1">
    <source>
        <dbReference type="ARBA" id="ARBA00008857"/>
    </source>
</evidence>
<gene>
    <name evidence="5" type="ORF">C1I98_38540</name>
</gene>
<reference evidence="5 6" key="1">
    <citation type="submission" date="2018-01" db="EMBL/GenBank/DDBJ databases">
        <title>Draft genome sequence of Sphaerisporangium sp. 7K107.</title>
        <authorList>
            <person name="Sahin N."/>
            <person name="Saygin H."/>
            <person name="Ay H."/>
        </authorList>
    </citation>
    <scope>NUCLEOTIDE SEQUENCE [LARGE SCALE GENOMIC DNA]</scope>
    <source>
        <strain evidence="5 6">7K107</strain>
    </source>
</reference>
<sequence>MEEAVTETHLPAVRPAGQLPAVAEPVDPARDPYMVYLATLGNAESRRTMADCLDRIAAMVHPGATSGAGQPWHRLRYEYTARIRAMLVHRMEHGDDAGVKWSPAHVNKHLVALRRVLREAWRLGLMTAEDMARASDVQNVKATRLPAGRHVARSAFGAILAACDEDDTPAGLRDAALLATLYTSGMRREELAAVELGDYDPAERSLRILGKRDKERQVFITEDAAARVEAWLGIRGTTPGALFPPLYKGGRARTGPDGTHPRMTGQAVRKILRKRITQAEVKNATPHDFRRTFIGELLDAGVDLATAQDLAGHSTP</sequence>
<dbReference type="InterPro" id="IPR011010">
    <property type="entry name" value="DNA_brk_join_enz"/>
</dbReference>
<dbReference type="PANTHER" id="PTHR30349">
    <property type="entry name" value="PHAGE INTEGRASE-RELATED"/>
    <property type="match status" value="1"/>
</dbReference>
<proteinExistence type="inferred from homology"/>
<dbReference type="GO" id="GO:0015074">
    <property type="term" value="P:DNA integration"/>
    <property type="evidence" value="ECO:0007669"/>
    <property type="project" value="InterPro"/>
</dbReference>
<dbReference type="Gene3D" id="1.10.443.10">
    <property type="entry name" value="Intergrase catalytic core"/>
    <property type="match status" value="1"/>
</dbReference>
<evidence type="ECO:0000313" key="6">
    <source>
        <dbReference type="Proteomes" id="UP000248544"/>
    </source>
</evidence>
<dbReference type="GO" id="GO:0003677">
    <property type="term" value="F:DNA binding"/>
    <property type="evidence" value="ECO:0007669"/>
    <property type="project" value="UniProtKB-KW"/>
</dbReference>
<keyword evidence="3" id="KW-0233">DNA recombination</keyword>
<keyword evidence="2" id="KW-0238">DNA-binding</keyword>
<dbReference type="AlphaFoldDB" id="A0A2W2E6D2"/>
<evidence type="ECO:0000259" key="4">
    <source>
        <dbReference type="PROSITE" id="PS51898"/>
    </source>
</evidence>
<dbReference type="EMBL" id="POUA01000682">
    <property type="protein sequence ID" value="PZG17921.1"/>
    <property type="molecule type" value="Genomic_DNA"/>
</dbReference>
<dbReference type="Proteomes" id="UP000248544">
    <property type="component" value="Unassembled WGS sequence"/>
</dbReference>
<protein>
    <submittedName>
        <fullName evidence="5">Integrase</fullName>
    </submittedName>
</protein>
<feature type="domain" description="Tyr recombinase" evidence="4">
    <location>
        <begin position="144"/>
        <end position="316"/>
    </location>
</feature>
<dbReference type="PROSITE" id="PS51898">
    <property type="entry name" value="TYR_RECOMBINASE"/>
    <property type="match status" value="1"/>
</dbReference>
<feature type="non-terminal residue" evidence="5">
    <location>
        <position position="316"/>
    </location>
</feature>
<evidence type="ECO:0000313" key="5">
    <source>
        <dbReference type="EMBL" id="PZG17921.1"/>
    </source>
</evidence>
<keyword evidence="6" id="KW-1185">Reference proteome</keyword>
<comment type="similarity">
    <text evidence="1">Belongs to the 'phage' integrase family.</text>
</comment>
<dbReference type="Pfam" id="PF00589">
    <property type="entry name" value="Phage_integrase"/>
    <property type="match status" value="1"/>
</dbReference>